<reference evidence="2" key="3">
    <citation type="submission" date="2015-06" db="UniProtKB">
        <authorList>
            <consortium name="EnsemblMetazoa"/>
        </authorList>
    </citation>
    <scope>IDENTIFICATION</scope>
</reference>
<dbReference type="EMBL" id="AMQN01025219">
    <property type="status" value="NOT_ANNOTATED_CDS"/>
    <property type="molecule type" value="Genomic_DNA"/>
</dbReference>
<dbReference type="Proteomes" id="UP000014760">
    <property type="component" value="Unassembled WGS sequence"/>
</dbReference>
<dbReference type="EMBL" id="KB304364">
    <property type="protein sequence ID" value="ELU02105.1"/>
    <property type="molecule type" value="Genomic_DNA"/>
</dbReference>
<evidence type="ECO:0000313" key="3">
    <source>
        <dbReference type="Proteomes" id="UP000014760"/>
    </source>
</evidence>
<dbReference type="AlphaFoldDB" id="R7U6W4"/>
<dbReference type="EMBL" id="AMQN01025220">
    <property type="status" value="NOT_ANNOTATED_CDS"/>
    <property type="molecule type" value="Genomic_DNA"/>
</dbReference>
<sequence length="132" mass="14852">WGITFNHVIGHTAIEGIAEGIDSGVPIITATSPVGRTVWSRRWLSNSAGDAIPDWSGVAQYMSMARLGHHLQPCDWTYSNRGYSGGNRLWGANNYRYLSITYPYLYPSLHTYPQPFSCGMQFFCIQKEKDSK</sequence>
<name>R7U6W4_CAPTE</name>
<reference evidence="1 3" key="2">
    <citation type="journal article" date="2013" name="Nature">
        <title>Insights into bilaterian evolution from three spiralian genomes.</title>
        <authorList>
            <person name="Simakov O."/>
            <person name="Marletaz F."/>
            <person name="Cho S.J."/>
            <person name="Edsinger-Gonzales E."/>
            <person name="Havlak P."/>
            <person name="Hellsten U."/>
            <person name="Kuo D.H."/>
            <person name="Larsson T."/>
            <person name="Lv J."/>
            <person name="Arendt D."/>
            <person name="Savage R."/>
            <person name="Osoegawa K."/>
            <person name="de Jong P."/>
            <person name="Grimwood J."/>
            <person name="Chapman J.A."/>
            <person name="Shapiro H."/>
            <person name="Aerts A."/>
            <person name="Otillar R.P."/>
            <person name="Terry A.Y."/>
            <person name="Boore J.L."/>
            <person name="Grigoriev I.V."/>
            <person name="Lindberg D.R."/>
            <person name="Seaver E.C."/>
            <person name="Weisblat D.A."/>
            <person name="Putnam N.H."/>
            <person name="Rokhsar D.S."/>
        </authorList>
    </citation>
    <scope>NUCLEOTIDE SEQUENCE</scope>
    <source>
        <strain evidence="1 3">I ESC-2004</strain>
    </source>
</reference>
<gene>
    <name evidence="1" type="ORF">CAPTEDRAFT_185682</name>
</gene>
<proteinExistence type="predicted"/>
<organism evidence="1">
    <name type="scientific">Capitella teleta</name>
    <name type="common">Polychaete worm</name>
    <dbReference type="NCBI Taxonomy" id="283909"/>
    <lineage>
        <taxon>Eukaryota</taxon>
        <taxon>Metazoa</taxon>
        <taxon>Spiralia</taxon>
        <taxon>Lophotrochozoa</taxon>
        <taxon>Annelida</taxon>
        <taxon>Polychaeta</taxon>
        <taxon>Sedentaria</taxon>
        <taxon>Scolecida</taxon>
        <taxon>Capitellidae</taxon>
        <taxon>Capitella</taxon>
    </lineage>
</organism>
<evidence type="ECO:0000313" key="2">
    <source>
        <dbReference type="EnsemblMetazoa" id="CapteP185682"/>
    </source>
</evidence>
<accession>R7U6W4</accession>
<keyword evidence="3" id="KW-1185">Reference proteome</keyword>
<dbReference type="HOGENOM" id="CLU_1922281_0_0_1"/>
<protein>
    <submittedName>
        <fullName evidence="1 2">Uncharacterized protein</fullName>
    </submittedName>
</protein>
<evidence type="ECO:0000313" key="1">
    <source>
        <dbReference type="EMBL" id="ELU02105.1"/>
    </source>
</evidence>
<feature type="non-terminal residue" evidence="1">
    <location>
        <position position="1"/>
    </location>
</feature>
<dbReference type="EnsemblMetazoa" id="CapteT185682">
    <property type="protein sequence ID" value="CapteP185682"/>
    <property type="gene ID" value="CapteG185682"/>
</dbReference>
<dbReference type="EMBL" id="AMQN01025218">
    <property type="status" value="NOT_ANNOTATED_CDS"/>
    <property type="molecule type" value="Genomic_DNA"/>
</dbReference>
<reference evidence="3" key="1">
    <citation type="submission" date="2012-12" db="EMBL/GenBank/DDBJ databases">
        <authorList>
            <person name="Hellsten U."/>
            <person name="Grimwood J."/>
            <person name="Chapman J.A."/>
            <person name="Shapiro H."/>
            <person name="Aerts A."/>
            <person name="Otillar R.P."/>
            <person name="Terry A.Y."/>
            <person name="Boore J.L."/>
            <person name="Simakov O."/>
            <person name="Marletaz F."/>
            <person name="Cho S.-J."/>
            <person name="Edsinger-Gonzales E."/>
            <person name="Havlak P."/>
            <person name="Kuo D.-H."/>
            <person name="Larsson T."/>
            <person name="Lv J."/>
            <person name="Arendt D."/>
            <person name="Savage R."/>
            <person name="Osoegawa K."/>
            <person name="de Jong P."/>
            <person name="Lindberg D.R."/>
            <person name="Seaver E.C."/>
            <person name="Weisblat D.A."/>
            <person name="Putnam N.H."/>
            <person name="Grigoriev I.V."/>
            <person name="Rokhsar D.S."/>
        </authorList>
    </citation>
    <scope>NUCLEOTIDE SEQUENCE</scope>
    <source>
        <strain evidence="3">I ESC-2004</strain>
    </source>
</reference>